<dbReference type="Proteomes" id="UP000239446">
    <property type="component" value="Unassembled WGS sequence"/>
</dbReference>
<name>A0A2S6G5C6_9GAMM</name>
<keyword evidence="1" id="KW-0812">Transmembrane</keyword>
<sequence length="311" mass="33556">MEPKAHHVVIGFFTLVAVAAALVFALWLEKSQTDTEWAYYRINFDHPVGGLAEGNAVLYSGVNVGTVEDLTLAPENPAHVRVLVRVDQNIPIRANTKAGLVLANITGSMSVQFTGGSPDSPVLNGSRENPPVIEAQPSTLTSLLSNSETLLTKADQLLGSANELLSEDNLENIARILENTRAASESLLQSREDLIALLEQFNAAGARTEDAASRVSGAANHAREVLGKLEPVIAGLADSVNSLQPTLERLDRLTADNEKALDTGLQGVGELGPALRELRNTLRTLNSFTRRLEQDTRGTLLGEETMKEYRE</sequence>
<evidence type="ECO:0000313" key="5">
    <source>
        <dbReference type="Proteomes" id="UP000239446"/>
    </source>
</evidence>
<dbReference type="EMBL" id="PTIT01000020">
    <property type="protein sequence ID" value="PPK50761.1"/>
    <property type="molecule type" value="Genomic_DNA"/>
</dbReference>
<dbReference type="Pfam" id="PF02470">
    <property type="entry name" value="MlaD"/>
    <property type="match status" value="1"/>
</dbReference>
<dbReference type="AlphaFoldDB" id="A0A2S6G5C6"/>
<organism evidence="4 5">
    <name type="scientific">Marinobacter persicus</name>
    <dbReference type="NCBI Taxonomy" id="930118"/>
    <lineage>
        <taxon>Bacteria</taxon>
        <taxon>Pseudomonadati</taxon>
        <taxon>Pseudomonadota</taxon>
        <taxon>Gammaproteobacteria</taxon>
        <taxon>Pseudomonadales</taxon>
        <taxon>Marinobacteraceae</taxon>
        <taxon>Marinobacter</taxon>
    </lineage>
</organism>
<dbReference type="PANTHER" id="PTHR36698:SF2">
    <property type="entry name" value="MCE_MLAD DOMAIN-CONTAINING PROTEIN"/>
    <property type="match status" value="1"/>
</dbReference>
<dbReference type="InterPro" id="IPR003399">
    <property type="entry name" value="Mce/MlaD"/>
</dbReference>
<gene>
    <name evidence="4" type="ORF">B0H24_10179</name>
    <name evidence="3" type="ORF">BY455_1209</name>
</gene>
<keyword evidence="1" id="KW-1133">Transmembrane helix</keyword>
<evidence type="ECO:0000313" key="3">
    <source>
        <dbReference type="EMBL" id="PPK50761.1"/>
    </source>
</evidence>
<evidence type="ECO:0000256" key="1">
    <source>
        <dbReference type="SAM" id="Phobius"/>
    </source>
</evidence>
<dbReference type="OrthoDB" id="9806984at2"/>
<dbReference type="EMBL" id="PTIU01000017">
    <property type="protein sequence ID" value="PPK54213.1"/>
    <property type="molecule type" value="Genomic_DNA"/>
</dbReference>
<dbReference type="Gene3D" id="1.10.287.950">
    <property type="entry name" value="Methyl-accepting chemotaxis protein"/>
    <property type="match status" value="1"/>
</dbReference>
<proteinExistence type="predicted"/>
<accession>A0A2S6G5C6</accession>
<feature type="transmembrane region" description="Helical" evidence="1">
    <location>
        <begin position="7"/>
        <end position="28"/>
    </location>
</feature>
<dbReference type="RefSeq" id="WP_104416522.1">
    <property type="nucleotide sequence ID" value="NZ_PTIT01000020.1"/>
</dbReference>
<evidence type="ECO:0000313" key="6">
    <source>
        <dbReference type="Proteomes" id="UP000239648"/>
    </source>
</evidence>
<evidence type="ECO:0000313" key="4">
    <source>
        <dbReference type="EMBL" id="PPK54213.1"/>
    </source>
</evidence>
<dbReference type="Proteomes" id="UP000239648">
    <property type="component" value="Unassembled WGS sequence"/>
</dbReference>
<protein>
    <submittedName>
        <fullName evidence="4">Phospholipid/cholesterol/gamma-HCH transport system substrate-binding protein</fullName>
    </submittedName>
</protein>
<keyword evidence="1" id="KW-0472">Membrane</keyword>
<evidence type="ECO:0000259" key="2">
    <source>
        <dbReference type="Pfam" id="PF02470"/>
    </source>
</evidence>
<reference evidence="3 6" key="1">
    <citation type="submission" date="2018-02" db="EMBL/GenBank/DDBJ databases">
        <title>Deep subsurface shale carbon reservoir microbial communities from Ohio and West Virginia, USA.</title>
        <authorList>
            <person name="Wrighton K."/>
        </authorList>
    </citation>
    <scope>NUCLEOTIDE SEQUENCE [LARGE SCALE GENOMIC DNA]</scope>
    <source>
        <strain evidence="3 6">UTICA-S1B6</strain>
    </source>
</reference>
<keyword evidence="6" id="KW-1185">Reference proteome</keyword>
<comment type="caution">
    <text evidence="4">The sequence shown here is derived from an EMBL/GenBank/DDBJ whole genome shotgun (WGS) entry which is preliminary data.</text>
</comment>
<feature type="domain" description="Mce/MlaD" evidence="2">
    <location>
        <begin position="40"/>
        <end position="115"/>
    </location>
</feature>
<dbReference type="PANTHER" id="PTHR36698">
    <property type="entry name" value="BLL5892 PROTEIN"/>
    <property type="match status" value="1"/>
</dbReference>
<reference evidence="4 5" key="2">
    <citation type="submission" date="2018-02" db="EMBL/GenBank/DDBJ databases">
        <title>Subsurface microbial communities from deep shales in Ohio and West Virginia, USA.</title>
        <authorList>
            <person name="Wrighton K."/>
        </authorList>
    </citation>
    <scope>NUCLEOTIDE SEQUENCE [LARGE SCALE GENOMIC DNA]</scope>
    <source>
        <strain evidence="4 5">UTICA-S1B9</strain>
    </source>
</reference>